<organism evidence="1 2">
    <name type="scientific">Amycolatopsis thermophila</name>
    <dbReference type="NCBI Taxonomy" id="206084"/>
    <lineage>
        <taxon>Bacteria</taxon>
        <taxon>Bacillati</taxon>
        <taxon>Actinomycetota</taxon>
        <taxon>Actinomycetes</taxon>
        <taxon>Pseudonocardiales</taxon>
        <taxon>Pseudonocardiaceae</taxon>
        <taxon>Amycolatopsis</taxon>
    </lineage>
</organism>
<evidence type="ECO:0000313" key="1">
    <source>
        <dbReference type="EMBL" id="MDQ0382717.1"/>
    </source>
</evidence>
<dbReference type="Gene3D" id="2.60.120.620">
    <property type="entry name" value="q2cbj1_9rhob like domain"/>
    <property type="match status" value="1"/>
</dbReference>
<protein>
    <recommendedName>
        <fullName evidence="3">Phytanoyl-CoA dioxygenase</fullName>
    </recommendedName>
</protein>
<sequence length="291" mass="31781">MDDGLEAPVIREVTAAECEHFYEHGWVFLPGLVDASTAARLLADARQLLGDSGDGERPAERMNDRTGKNDLTIFHDYYNPSADSSAFAAVSLSAAMGRNASELLGGGTPIRRYEDLLGVKLPVGNDSGHAGKAETRFHQDGLGNAPVSMSGLNFWIALAPVSPESGSMRFYSGSHRFGNLGPDPRNHPYSRYWKLSEPLTYRPGDATAHFDLTVHGAPVNETDRPRWGYINSYFPADAVYLGSAHRRVDALRERGEATVGAPLDHPEFPLVFVPEGYRKPAEIDQSLANLQ</sequence>
<evidence type="ECO:0008006" key="3">
    <source>
        <dbReference type="Google" id="ProtNLM"/>
    </source>
</evidence>
<keyword evidence="2" id="KW-1185">Reference proteome</keyword>
<dbReference type="PANTHER" id="PTHR20883">
    <property type="entry name" value="PHYTANOYL-COA DIOXYGENASE DOMAIN CONTAINING 1"/>
    <property type="match status" value="1"/>
</dbReference>
<dbReference type="EMBL" id="JAUSUT010000001">
    <property type="protein sequence ID" value="MDQ0382717.1"/>
    <property type="molecule type" value="Genomic_DNA"/>
</dbReference>
<evidence type="ECO:0000313" key="2">
    <source>
        <dbReference type="Proteomes" id="UP001229651"/>
    </source>
</evidence>
<reference evidence="1 2" key="1">
    <citation type="submission" date="2023-07" db="EMBL/GenBank/DDBJ databases">
        <title>Sequencing the genomes of 1000 actinobacteria strains.</title>
        <authorList>
            <person name="Klenk H.-P."/>
        </authorList>
    </citation>
    <scope>NUCLEOTIDE SEQUENCE [LARGE SCALE GENOMIC DNA]</scope>
    <source>
        <strain evidence="1 2">DSM 45805</strain>
    </source>
</reference>
<dbReference type="SUPFAM" id="SSF51197">
    <property type="entry name" value="Clavaminate synthase-like"/>
    <property type="match status" value="1"/>
</dbReference>
<gene>
    <name evidence="1" type="ORF">FB470_006711</name>
</gene>
<dbReference type="RefSeq" id="WP_306998135.1">
    <property type="nucleotide sequence ID" value="NZ_JAUSUT010000001.1"/>
</dbReference>
<name>A0ABU0F6T3_9PSEU</name>
<dbReference type="Proteomes" id="UP001229651">
    <property type="component" value="Unassembled WGS sequence"/>
</dbReference>
<dbReference type="PANTHER" id="PTHR20883:SF48">
    <property type="entry name" value="ECTOINE DIOXYGENASE"/>
    <property type="match status" value="1"/>
</dbReference>
<comment type="caution">
    <text evidence="1">The sequence shown here is derived from an EMBL/GenBank/DDBJ whole genome shotgun (WGS) entry which is preliminary data.</text>
</comment>
<dbReference type="InterPro" id="IPR008775">
    <property type="entry name" value="Phytyl_CoA_dOase-like"/>
</dbReference>
<dbReference type="Pfam" id="PF05721">
    <property type="entry name" value="PhyH"/>
    <property type="match status" value="1"/>
</dbReference>
<proteinExistence type="predicted"/>
<accession>A0ABU0F6T3</accession>